<evidence type="ECO:0000256" key="2">
    <source>
        <dbReference type="SAM" id="Phobius"/>
    </source>
</evidence>
<feature type="non-terminal residue" evidence="3">
    <location>
        <position position="175"/>
    </location>
</feature>
<organism evidence="3 4">
    <name type="scientific">Pisum sativum</name>
    <name type="common">Garden pea</name>
    <name type="synonym">Lathyrus oleraceus</name>
    <dbReference type="NCBI Taxonomy" id="3888"/>
    <lineage>
        <taxon>Eukaryota</taxon>
        <taxon>Viridiplantae</taxon>
        <taxon>Streptophyta</taxon>
        <taxon>Embryophyta</taxon>
        <taxon>Tracheophyta</taxon>
        <taxon>Spermatophyta</taxon>
        <taxon>Magnoliopsida</taxon>
        <taxon>eudicotyledons</taxon>
        <taxon>Gunneridae</taxon>
        <taxon>Pentapetalae</taxon>
        <taxon>rosids</taxon>
        <taxon>fabids</taxon>
        <taxon>Fabales</taxon>
        <taxon>Fabaceae</taxon>
        <taxon>Papilionoideae</taxon>
        <taxon>50 kb inversion clade</taxon>
        <taxon>NPAAA clade</taxon>
        <taxon>Hologalegina</taxon>
        <taxon>IRL clade</taxon>
        <taxon>Fabeae</taxon>
        <taxon>Lathyrus</taxon>
    </lineage>
</organism>
<dbReference type="AlphaFoldDB" id="A0A9D4WFA7"/>
<dbReference type="PANTHER" id="PTHR36374:SF1">
    <property type="entry name" value="OS01G0969000 PROTEIN"/>
    <property type="match status" value="1"/>
</dbReference>
<evidence type="ECO:0000256" key="1">
    <source>
        <dbReference type="SAM" id="MobiDB-lite"/>
    </source>
</evidence>
<keyword evidence="2" id="KW-0472">Membrane</keyword>
<dbReference type="EMBL" id="JAMSHJ010000006">
    <property type="protein sequence ID" value="KAI5399586.1"/>
    <property type="molecule type" value="Genomic_DNA"/>
</dbReference>
<feature type="region of interest" description="Disordered" evidence="1">
    <location>
        <begin position="155"/>
        <end position="175"/>
    </location>
</feature>
<evidence type="ECO:0000313" key="3">
    <source>
        <dbReference type="EMBL" id="KAI5399586.1"/>
    </source>
</evidence>
<gene>
    <name evidence="3" type="ORF">KIW84_064789</name>
</gene>
<keyword evidence="2" id="KW-1133">Transmembrane helix</keyword>
<accession>A0A9D4WFA7</accession>
<keyword evidence="4" id="KW-1185">Reference proteome</keyword>
<feature type="transmembrane region" description="Helical" evidence="2">
    <location>
        <begin position="132"/>
        <end position="149"/>
    </location>
</feature>
<reference evidence="3 4" key="1">
    <citation type="journal article" date="2022" name="Nat. Genet.">
        <title>Improved pea reference genome and pan-genome highlight genomic features and evolutionary characteristics.</title>
        <authorList>
            <person name="Yang T."/>
            <person name="Liu R."/>
            <person name="Luo Y."/>
            <person name="Hu S."/>
            <person name="Wang D."/>
            <person name="Wang C."/>
            <person name="Pandey M.K."/>
            <person name="Ge S."/>
            <person name="Xu Q."/>
            <person name="Li N."/>
            <person name="Li G."/>
            <person name="Huang Y."/>
            <person name="Saxena R.K."/>
            <person name="Ji Y."/>
            <person name="Li M."/>
            <person name="Yan X."/>
            <person name="He Y."/>
            <person name="Liu Y."/>
            <person name="Wang X."/>
            <person name="Xiang C."/>
            <person name="Varshney R.K."/>
            <person name="Ding H."/>
            <person name="Gao S."/>
            <person name="Zong X."/>
        </authorList>
    </citation>
    <scope>NUCLEOTIDE SEQUENCE [LARGE SCALE GENOMIC DNA]</scope>
    <source>
        <strain evidence="3 4">cv. Zhongwan 6</strain>
    </source>
</reference>
<dbReference type="Gramene" id="Psat06G0478900-T1">
    <property type="protein sequence ID" value="KAI5399586.1"/>
    <property type="gene ID" value="KIW84_064789"/>
</dbReference>
<keyword evidence="2" id="KW-0812">Transmembrane</keyword>
<dbReference type="GO" id="GO:0009507">
    <property type="term" value="C:chloroplast"/>
    <property type="evidence" value="ECO:0007669"/>
    <property type="project" value="TreeGrafter"/>
</dbReference>
<name>A0A9D4WFA7_PEA</name>
<dbReference type="PANTHER" id="PTHR36374">
    <property type="entry name" value="OS01G0969000 PROTEIN"/>
    <property type="match status" value="1"/>
</dbReference>
<comment type="caution">
    <text evidence="3">The sequence shown here is derived from an EMBL/GenBank/DDBJ whole genome shotgun (WGS) entry which is preliminary data.</text>
</comment>
<sequence length="175" mass="19380">QNNSTIQNKSITSVSVGISAVAKTIRMSNKSTGTVVVTTATTTQQPQQQVVETAKNPFIPFFPNFNFNFKLPPFFFPPKRHHHHHQGEEKGKAPSVATFPKTEQSAVVVPAPLQAQPDSQVLSAKTSDPFKLYQIYAVGAFLVSSWIWARWNERKARGRSPNDEDANGTGSRENE</sequence>
<protein>
    <submittedName>
        <fullName evidence="3">Uncharacterized protein</fullName>
    </submittedName>
</protein>
<proteinExistence type="predicted"/>
<evidence type="ECO:0000313" key="4">
    <source>
        <dbReference type="Proteomes" id="UP001058974"/>
    </source>
</evidence>
<dbReference type="Proteomes" id="UP001058974">
    <property type="component" value="Chromosome 6"/>
</dbReference>